<evidence type="ECO:0000313" key="2">
    <source>
        <dbReference type="EMBL" id="MED6241475.1"/>
    </source>
</evidence>
<comment type="caution">
    <text evidence="2">The sequence shown here is derived from an EMBL/GenBank/DDBJ whole genome shotgun (WGS) entry which is preliminary data.</text>
</comment>
<feature type="compositionally biased region" description="Basic residues" evidence="1">
    <location>
        <begin position="13"/>
        <end position="24"/>
    </location>
</feature>
<feature type="region of interest" description="Disordered" evidence="1">
    <location>
        <begin position="1"/>
        <end position="83"/>
    </location>
</feature>
<evidence type="ECO:0000313" key="3">
    <source>
        <dbReference type="Proteomes" id="UP001345963"/>
    </source>
</evidence>
<reference evidence="2 3" key="1">
    <citation type="submission" date="2021-07" db="EMBL/GenBank/DDBJ databases">
        <authorList>
            <person name="Palmer J.M."/>
        </authorList>
    </citation>
    <scope>NUCLEOTIDE SEQUENCE [LARGE SCALE GENOMIC DNA]</scope>
    <source>
        <strain evidence="2 3">AT_MEX2019</strain>
        <tissue evidence="2">Muscle</tissue>
    </source>
</reference>
<protein>
    <submittedName>
        <fullName evidence="2">Uncharacterized protein</fullName>
    </submittedName>
</protein>
<name>A0ABU7AUE8_9TELE</name>
<accession>A0ABU7AUE8</accession>
<organism evidence="2 3">
    <name type="scientific">Ataeniobius toweri</name>
    <dbReference type="NCBI Taxonomy" id="208326"/>
    <lineage>
        <taxon>Eukaryota</taxon>
        <taxon>Metazoa</taxon>
        <taxon>Chordata</taxon>
        <taxon>Craniata</taxon>
        <taxon>Vertebrata</taxon>
        <taxon>Euteleostomi</taxon>
        <taxon>Actinopterygii</taxon>
        <taxon>Neopterygii</taxon>
        <taxon>Teleostei</taxon>
        <taxon>Neoteleostei</taxon>
        <taxon>Acanthomorphata</taxon>
        <taxon>Ovalentaria</taxon>
        <taxon>Atherinomorphae</taxon>
        <taxon>Cyprinodontiformes</taxon>
        <taxon>Goodeidae</taxon>
        <taxon>Ataeniobius</taxon>
    </lineage>
</organism>
<gene>
    <name evidence="2" type="ORF">ATANTOWER_015759</name>
</gene>
<keyword evidence="3" id="KW-1185">Reference proteome</keyword>
<evidence type="ECO:0000256" key="1">
    <source>
        <dbReference type="SAM" id="MobiDB-lite"/>
    </source>
</evidence>
<dbReference type="Proteomes" id="UP001345963">
    <property type="component" value="Unassembled WGS sequence"/>
</dbReference>
<sequence length="108" mass="12252">MLEGSEARARIGSARKGRDGRKHQQQQTDQSPAEPRTADERSKACIVFPQRLSSKQRPAARNLSENDAQSGPPPRGARRHQSRIPEALLDWMENICKHLGRSNYYDLM</sequence>
<proteinExistence type="predicted"/>
<dbReference type="EMBL" id="JAHUTI010029830">
    <property type="protein sequence ID" value="MED6241475.1"/>
    <property type="molecule type" value="Genomic_DNA"/>
</dbReference>